<name>A0A1J5Q4J5_9ZZZZ</name>
<evidence type="ECO:0000313" key="1">
    <source>
        <dbReference type="EMBL" id="OIQ78598.1"/>
    </source>
</evidence>
<accession>A0A1J5Q4J5</accession>
<comment type="caution">
    <text evidence="1">The sequence shown here is derived from an EMBL/GenBank/DDBJ whole genome shotgun (WGS) entry which is preliminary data.</text>
</comment>
<dbReference type="AlphaFoldDB" id="A0A1J5Q4J5"/>
<dbReference type="EMBL" id="MLJW01001372">
    <property type="protein sequence ID" value="OIQ78598.1"/>
    <property type="molecule type" value="Genomic_DNA"/>
</dbReference>
<organism evidence="1">
    <name type="scientific">mine drainage metagenome</name>
    <dbReference type="NCBI Taxonomy" id="410659"/>
    <lineage>
        <taxon>unclassified sequences</taxon>
        <taxon>metagenomes</taxon>
        <taxon>ecological metagenomes</taxon>
    </lineage>
</organism>
<sequence>MRAFRNFCRDWAFVCALVFLPWTQATARQVDILPASCCIDMPAMADMPMPGAGAQTALAGHDHGQVERAFCQAACQDLSAAVVPSPSRGLQVPHAALFLRAVRVLQREPARAFPHVRQTDLPRLSKPPFLAVRLLV</sequence>
<gene>
    <name evidence="1" type="ORF">GALL_396950</name>
</gene>
<proteinExistence type="predicted"/>
<protein>
    <submittedName>
        <fullName evidence="1">Uncharacterized protein</fullName>
    </submittedName>
</protein>
<reference evidence="1" key="1">
    <citation type="submission" date="2016-10" db="EMBL/GenBank/DDBJ databases">
        <title>Sequence of Gallionella enrichment culture.</title>
        <authorList>
            <person name="Poehlein A."/>
            <person name="Muehling M."/>
            <person name="Daniel R."/>
        </authorList>
    </citation>
    <scope>NUCLEOTIDE SEQUENCE</scope>
</reference>